<evidence type="ECO:0000313" key="11">
    <source>
        <dbReference type="Proteomes" id="UP000663760"/>
    </source>
</evidence>
<dbReference type="GO" id="GO:0061617">
    <property type="term" value="C:MICOS complex"/>
    <property type="evidence" value="ECO:0007669"/>
    <property type="project" value="InterPro"/>
</dbReference>
<dbReference type="Pfam" id="PF04418">
    <property type="entry name" value="DUF543"/>
    <property type="match status" value="1"/>
</dbReference>
<evidence type="ECO:0000256" key="1">
    <source>
        <dbReference type="ARBA" id="ARBA00002689"/>
    </source>
</evidence>
<evidence type="ECO:0000256" key="6">
    <source>
        <dbReference type="ARBA" id="ARBA00022989"/>
    </source>
</evidence>
<dbReference type="Proteomes" id="UP000663760">
    <property type="component" value="Chromosome 8"/>
</dbReference>
<proteinExistence type="inferred from homology"/>
<feature type="region of interest" description="Disordered" evidence="9">
    <location>
        <begin position="38"/>
        <end position="63"/>
    </location>
</feature>
<evidence type="ECO:0000256" key="2">
    <source>
        <dbReference type="ARBA" id="ARBA00004434"/>
    </source>
</evidence>
<name>A0A7I8KS31_SPIIN</name>
<dbReference type="AlphaFoldDB" id="A0A7I8KS31"/>
<comment type="subcellular location">
    <subcellularLocation>
        <location evidence="2">Mitochondrion inner membrane</location>
        <topology evidence="2">Single-pass membrane protein</topology>
    </subcellularLocation>
</comment>
<evidence type="ECO:0000256" key="7">
    <source>
        <dbReference type="ARBA" id="ARBA00023128"/>
    </source>
</evidence>
<keyword evidence="7" id="KW-0496">Mitochondrion</keyword>
<gene>
    <name evidence="10" type="ORF">SI8410_08011129</name>
</gene>
<keyword evidence="8" id="KW-0472">Membrane</keyword>
<dbReference type="PANTHER" id="PTHR21304:SF0">
    <property type="entry name" value="MICOS COMPLEX SUBUNIT MIC10"/>
    <property type="match status" value="1"/>
</dbReference>
<comment type="function">
    <text evidence="1">Component of the MICOS complex, a large protein complex of the mitochondrial inner membrane that plays crucial roles in the maintenance of crista junctions, inner membrane architecture, and formation of contact sites to the outer membrane.</text>
</comment>
<sequence>MEAIIHCSPVTRWAAVAFGAGIGLGSAYTECSYIFEGSAGKESPSSPPVPPASFHEGEKPSDE</sequence>
<accession>A0A7I8KS31</accession>
<evidence type="ECO:0000256" key="4">
    <source>
        <dbReference type="ARBA" id="ARBA00022692"/>
    </source>
</evidence>
<keyword evidence="4" id="KW-0812">Transmembrane</keyword>
<evidence type="ECO:0000313" key="10">
    <source>
        <dbReference type="EMBL" id="CAA7400451.1"/>
    </source>
</evidence>
<evidence type="ECO:0000256" key="9">
    <source>
        <dbReference type="SAM" id="MobiDB-lite"/>
    </source>
</evidence>
<dbReference type="EMBL" id="LR746271">
    <property type="protein sequence ID" value="CAA7400451.1"/>
    <property type="molecule type" value="Genomic_DNA"/>
</dbReference>
<keyword evidence="6" id="KW-1133">Transmembrane helix</keyword>
<evidence type="ECO:0000256" key="3">
    <source>
        <dbReference type="ARBA" id="ARBA00006792"/>
    </source>
</evidence>
<evidence type="ECO:0000256" key="5">
    <source>
        <dbReference type="ARBA" id="ARBA00022792"/>
    </source>
</evidence>
<evidence type="ECO:0000256" key="8">
    <source>
        <dbReference type="ARBA" id="ARBA00023136"/>
    </source>
</evidence>
<dbReference type="InterPro" id="IPR007512">
    <property type="entry name" value="Mic10"/>
</dbReference>
<keyword evidence="5" id="KW-0999">Mitochondrion inner membrane</keyword>
<reference evidence="10" key="1">
    <citation type="submission" date="2020-02" db="EMBL/GenBank/DDBJ databases">
        <authorList>
            <person name="Scholz U."/>
            <person name="Mascher M."/>
            <person name="Fiebig A."/>
        </authorList>
    </citation>
    <scope>NUCLEOTIDE SEQUENCE</scope>
</reference>
<dbReference type="OrthoDB" id="1916310at2759"/>
<organism evidence="10 11">
    <name type="scientific">Spirodela intermedia</name>
    <name type="common">Intermediate duckweed</name>
    <dbReference type="NCBI Taxonomy" id="51605"/>
    <lineage>
        <taxon>Eukaryota</taxon>
        <taxon>Viridiplantae</taxon>
        <taxon>Streptophyta</taxon>
        <taxon>Embryophyta</taxon>
        <taxon>Tracheophyta</taxon>
        <taxon>Spermatophyta</taxon>
        <taxon>Magnoliopsida</taxon>
        <taxon>Liliopsida</taxon>
        <taxon>Araceae</taxon>
        <taxon>Lemnoideae</taxon>
        <taxon>Spirodela</taxon>
    </lineage>
</organism>
<dbReference type="PANTHER" id="PTHR21304">
    <property type="entry name" value="MICOS COMPLEX SUBUNIT MIC10"/>
    <property type="match status" value="1"/>
</dbReference>
<keyword evidence="11" id="KW-1185">Reference proteome</keyword>
<comment type="similarity">
    <text evidence="3">Belongs to the MICOS complex subunit Mic10 family.</text>
</comment>
<protein>
    <submittedName>
        <fullName evidence="10">Uncharacterized protein</fullName>
    </submittedName>
</protein>